<reference evidence="2 3" key="1">
    <citation type="submission" date="2016-08" db="EMBL/GenBank/DDBJ databases">
        <authorList>
            <person name="Seilhamer J.J."/>
        </authorList>
    </citation>
    <scope>NUCLEOTIDE SEQUENCE [LARGE SCALE GENOMIC DNA]</scope>
    <source>
        <strain evidence="2">ING2-E5A</strain>
    </source>
</reference>
<evidence type="ECO:0000259" key="1">
    <source>
        <dbReference type="Pfam" id="PF06439"/>
    </source>
</evidence>
<dbReference type="AlphaFoldDB" id="A0A1G4G7Q9"/>
<dbReference type="InterPro" id="IPR010496">
    <property type="entry name" value="AL/BT2_dom"/>
</dbReference>
<dbReference type="STRING" id="1642646.ING2E5A_1720"/>
<accession>A0A1G4G7Q9</accession>
<evidence type="ECO:0000313" key="3">
    <source>
        <dbReference type="Proteomes" id="UP000178485"/>
    </source>
</evidence>
<sequence length="459" mass="52337">MGKMMLSLLSVLILLISGCGEQEKKRILFDGGNLAGWLTEGTVNLSDSVIGMADAGKMTLKNATFTDFELLVTARTVEKGKGEVRFHTDENGNGGYAVALDNDTDHPEWWTKTGSLLSVRNLVKSIVDDNEWFDLRIRVEGKKIEVAVNDQLLVEYIEPAQPYRTPENRSQILSKGTISIQGTEGVIEIRSVEMTPLKVEKALISNQLAEAIDESTDGIIRLHQANFPVLDYHVHLKEDLTLELAKSQSRRYGINYALAPNCGIGFPIQNDAEVVEYFERMKGEPFIQAMQGEGREWPTTFSPEVRNLFNYVFTDAMTFTDRKGNRTRLWIPEEVFIDNEQEYMDLIVENIVKVMDEPMDVYVNPTFLPDVMNDRYEEFWTDERQERVIEAMVRTNKVLEINHRYKIPNKSFIQKAKAAGLKFTFGTNNSNSDFGKLEYCIEMMKECGITAQEMYKPNL</sequence>
<dbReference type="GO" id="GO:0016787">
    <property type="term" value="F:hydrolase activity"/>
    <property type="evidence" value="ECO:0007669"/>
    <property type="project" value="InterPro"/>
</dbReference>
<dbReference type="RefSeq" id="WP_071136991.1">
    <property type="nucleotide sequence ID" value="NZ_DUQN01000129.1"/>
</dbReference>
<dbReference type="Gene3D" id="3.20.20.140">
    <property type="entry name" value="Metal-dependent hydrolases"/>
    <property type="match status" value="1"/>
</dbReference>
<evidence type="ECO:0000313" key="2">
    <source>
        <dbReference type="EMBL" id="SCM58235.1"/>
    </source>
</evidence>
<dbReference type="EMBL" id="LT608328">
    <property type="protein sequence ID" value="SCM58235.1"/>
    <property type="molecule type" value="Genomic_DNA"/>
</dbReference>
<dbReference type="Gene3D" id="2.60.120.560">
    <property type="entry name" value="Exo-inulinase, domain 1"/>
    <property type="match status" value="1"/>
</dbReference>
<protein>
    <recommendedName>
        <fullName evidence="1">3-keto-alpha-glucoside-1,2-lyase/3-keto-2-hydroxy-glucal hydratase domain-containing protein</fullName>
    </recommendedName>
</protein>
<dbReference type="PROSITE" id="PS51257">
    <property type="entry name" value="PROKAR_LIPOPROTEIN"/>
    <property type="match status" value="1"/>
</dbReference>
<feature type="domain" description="3-keto-alpha-glucoside-1,2-lyase/3-keto-2-hydroxy-glucal hydratase" evidence="1">
    <location>
        <begin position="27"/>
        <end position="193"/>
    </location>
</feature>
<organism evidence="2 3">
    <name type="scientific">Petrimonas mucosa</name>
    <dbReference type="NCBI Taxonomy" id="1642646"/>
    <lineage>
        <taxon>Bacteria</taxon>
        <taxon>Pseudomonadati</taxon>
        <taxon>Bacteroidota</taxon>
        <taxon>Bacteroidia</taxon>
        <taxon>Bacteroidales</taxon>
        <taxon>Dysgonomonadaceae</taxon>
        <taxon>Petrimonas</taxon>
    </lineage>
</organism>
<dbReference type="KEGG" id="pmuc:ING2E5A_1720"/>
<gene>
    <name evidence="2" type="ORF">ING2E5A_1720</name>
</gene>
<dbReference type="InterPro" id="IPR016195">
    <property type="entry name" value="Pol/histidinol_Pase-like"/>
</dbReference>
<keyword evidence="3" id="KW-1185">Reference proteome</keyword>
<dbReference type="Pfam" id="PF06439">
    <property type="entry name" value="3keto-disac_hyd"/>
    <property type="match status" value="1"/>
</dbReference>
<name>A0A1G4G7Q9_9BACT</name>
<dbReference type="Proteomes" id="UP000178485">
    <property type="component" value="Chromosome i"/>
</dbReference>
<proteinExistence type="predicted"/>
<dbReference type="SUPFAM" id="SSF89550">
    <property type="entry name" value="PHP domain-like"/>
    <property type="match status" value="1"/>
</dbReference>